<comment type="caution">
    <text evidence="1">The sequence shown here is derived from an EMBL/GenBank/DDBJ whole genome shotgun (WGS) entry which is preliminary data.</text>
</comment>
<gene>
    <name evidence="1" type="ORF">CHARACLAT_005011</name>
</gene>
<dbReference type="Proteomes" id="UP001352852">
    <property type="component" value="Unassembled WGS sequence"/>
</dbReference>
<accession>A0ABU7EBD6</accession>
<name>A0ABU7EBD6_9TELE</name>
<dbReference type="EMBL" id="JAHUTJ010049423">
    <property type="protein sequence ID" value="MED6283074.1"/>
    <property type="molecule type" value="Genomic_DNA"/>
</dbReference>
<organism evidence="1 2">
    <name type="scientific">Characodon lateralis</name>
    <dbReference type="NCBI Taxonomy" id="208331"/>
    <lineage>
        <taxon>Eukaryota</taxon>
        <taxon>Metazoa</taxon>
        <taxon>Chordata</taxon>
        <taxon>Craniata</taxon>
        <taxon>Vertebrata</taxon>
        <taxon>Euteleostomi</taxon>
        <taxon>Actinopterygii</taxon>
        <taxon>Neopterygii</taxon>
        <taxon>Teleostei</taxon>
        <taxon>Neoteleostei</taxon>
        <taxon>Acanthomorphata</taxon>
        <taxon>Ovalentaria</taxon>
        <taxon>Atherinomorphae</taxon>
        <taxon>Cyprinodontiformes</taxon>
        <taxon>Goodeidae</taxon>
        <taxon>Characodon</taxon>
    </lineage>
</organism>
<protein>
    <submittedName>
        <fullName evidence="1">Uncharacterized protein</fullName>
    </submittedName>
</protein>
<proteinExistence type="predicted"/>
<sequence>MKIFRLLSSLAASDDLCLWRMLDISLGCRAGDLFLYIMMLNYTTRNEGGHQVIHQGDSFYELQLGAFFNLGPLRSGTEGCVLVFFSPSLSHRNQLASTNTPVCHELLEGISNSFSHGESLWWCQLVPSLLSHWKLMEAATGGGGRSSGGGGRK</sequence>
<keyword evidence="2" id="KW-1185">Reference proteome</keyword>
<evidence type="ECO:0000313" key="1">
    <source>
        <dbReference type="EMBL" id="MED6283074.1"/>
    </source>
</evidence>
<evidence type="ECO:0000313" key="2">
    <source>
        <dbReference type="Proteomes" id="UP001352852"/>
    </source>
</evidence>
<reference evidence="1 2" key="1">
    <citation type="submission" date="2021-06" db="EMBL/GenBank/DDBJ databases">
        <authorList>
            <person name="Palmer J.M."/>
        </authorList>
    </citation>
    <scope>NUCLEOTIDE SEQUENCE [LARGE SCALE GENOMIC DNA]</scope>
    <source>
        <strain evidence="1 2">CL_MEX2019</strain>
        <tissue evidence="1">Muscle</tissue>
    </source>
</reference>